<comment type="caution">
    <text evidence="12">The sequence shown here is derived from an EMBL/GenBank/DDBJ whole genome shotgun (WGS) entry which is preliminary data.</text>
</comment>
<keyword evidence="6" id="KW-1133">Transmembrane helix</keyword>
<keyword evidence="9" id="KW-0325">Glycoprotein</keyword>
<evidence type="ECO:0000256" key="7">
    <source>
        <dbReference type="ARBA" id="ARBA00023136"/>
    </source>
</evidence>
<keyword evidence="3" id="KW-1003">Cell membrane</keyword>
<dbReference type="PANTHER" id="PTHR22727">
    <property type="entry name" value="PROTEIN CBG13728"/>
    <property type="match status" value="1"/>
</dbReference>
<keyword evidence="13" id="KW-1185">Reference proteome</keyword>
<dbReference type="GO" id="GO:0044090">
    <property type="term" value="P:positive regulation of vacuole organization"/>
    <property type="evidence" value="ECO:0007669"/>
    <property type="project" value="TreeGrafter"/>
</dbReference>
<dbReference type="SMART" id="SM01411">
    <property type="entry name" value="Ephrin_rec_like"/>
    <property type="match status" value="3"/>
</dbReference>
<dbReference type="PANTHER" id="PTHR22727:SF13">
    <property type="entry name" value="ENDOSOME_LYSOSOME-ASSOCIATED APOPTOSIS AND AUTOPHAGY REGULATOR 1"/>
    <property type="match status" value="1"/>
</dbReference>
<dbReference type="Pfam" id="PF23032">
    <property type="entry name" value="GBD_ELAPOR1-like_3rd"/>
    <property type="match status" value="1"/>
</dbReference>
<dbReference type="GO" id="GO:0005770">
    <property type="term" value="C:late endosome"/>
    <property type="evidence" value="ECO:0007669"/>
    <property type="project" value="TreeGrafter"/>
</dbReference>
<dbReference type="SUPFAM" id="SSF57184">
    <property type="entry name" value="Growth factor receptor domain"/>
    <property type="match status" value="2"/>
</dbReference>
<feature type="domain" description="MRH" evidence="11">
    <location>
        <begin position="629"/>
        <end position="805"/>
    </location>
</feature>
<evidence type="ECO:0000256" key="2">
    <source>
        <dbReference type="ARBA" id="ARBA00007627"/>
    </source>
</evidence>
<dbReference type="GO" id="GO:0005886">
    <property type="term" value="C:plasma membrane"/>
    <property type="evidence" value="ECO:0007669"/>
    <property type="project" value="UniProtKB-SubCell"/>
</dbReference>
<dbReference type="InterPro" id="IPR009011">
    <property type="entry name" value="Man6P_isomerase_rcpt-bd_dom_sf"/>
</dbReference>
<evidence type="ECO:0000259" key="11">
    <source>
        <dbReference type="PROSITE" id="PS51914"/>
    </source>
</evidence>
<comment type="subcellular location">
    <subcellularLocation>
        <location evidence="1">Cell membrane</location>
        <topology evidence="1">Single-pass type I membrane protein</topology>
    </subcellularLocation>
</comment>
<evidence type="ECO:0000256" key="6">
    <source>
        <dbReference type="ARBA" id="ARBA00022989"/>
    </source>
</evidence>
<reference evidence="12 13" key="1">
    <citation type="journal article" date="2019" name="Mol. Ecol. Resour.">
        <title>Improving Illumina assemblies with Hi-C and long reads: an example with the North African dromedary.</title>
        <authorList>
            <person name="Elbers J.P."/>
            <person name="Rogers M.F."/>
            <person name="Perelman P.L."/>
            <person name="Proskuryakova A.A."/>
            <person name="Serdyukova N.A."/>
            <person name="Johnson W.E."/>
            <person name="Horin P."/>
            <person name="Corander J."/>
            <person name="Murphy D."/>
            <person name="Burger P.A."/>
        </authorList>
    </citation>
    <scope>NUCLEOTIDE SEQUENCE [LARGE SCALE GENOMIC DNA]</scope>
    <source>
        <strain evidence="12">Drom800</strain>
        <tissue evidence="12">Blood</tissue>
    </source>
</reference>
<dbReference type="GO" id="GO:0000045">
    <property type="term" value="P:autophagosome assembly"/>
    <property type="evidence" value="ECO:0007669"/>
    <property type="project" value="TreeGrafter"/>
</dbReference>
<protein>
    <submittedName>
        <fullName evidence="12">UPF0577 protein</fullName>
    </submittedName>
</protein>
<evidence type="ECO:0000313" key="12">
    <source>
        <dbReference type="EMBL" id="KAB1273436.1"/>
    </source>
</evidence>
<name>A0A5N4DQT1_CAMDR</name>
<dbReference type="InterPro" id="IPR009030">
    <property type="entry name" value="Growth_fac_rcpt_cys_sf"/>
</dbReference>
<dbReference type="InterPro" id="IPR056608">
    <property type="entry name" value="Elapor1/2_GBD"/>
</dbReference>
<keyword evidence="4" id="KW-0812">Transmembrane</keyword>
<dbReference type="Pfam" id="PF23091">
    <property type="entry name" value="TNFR_ELAPOR1_6th"/>
    <property type="match status" value="1"/>
</dbReference>
<dbReference type="SUPFAM" id="SSF50911">
    <property type="entry name" value="Mannose 6-phosphate receptor domain"/>
    <property type="match status" value="1"/>
</dbReference>
<evidence type="ECO:0000256" key="8">
    <source>
        <dbReference type="ARBA" id="ARBA00023157"/>
    </source>
</evidence>
<dbReference type="GO" id="GO:0070062">
    <property type="term" value="C:extracellular exosome"/>
    <property type="evidence" value="ECO:0007669"/>
    <property type="project" value="TreeGrafter"/>
</dbReference>
<dbReference type="InterPro" id="IPR044865">
    <property type="entry name" value="MRH_dom"/>
</dbReference>
<dbReference type="Pfam" id="PF23031">
    <property type="entry name" value="GBD_ELAPOR1"/>
    <property type="match status" value="1"/>
</dbReference>
<dbReference type="EMBL" id="JWIN03000009">
    <property type="protein sequence ID" value="KAB1273436.1"/>
    <property type="molecule type" value="Genomic_DNA"/>
</dbReference>
<evidence type="ECO:0000256" key="9">
    <source>
        <dbReference type="ARBA" id="ARBA00023180"/>
    </source>
</evidence>
<dbReference type="PROSITE" id="PS51914">
    <property type="entry name" value="MRH"/>
    <property type="match status" value="1"/>
</dbReference>
<dbReference type="Proteomes" id="UP000299084">
    <property type="component" value="Unassembled WGS sequence"/>
</dbReference>
<comment type="similarity">
    <text evidence="2">Belongs to the ELAPOR family.</text>
</comment>
<feature type="region of interest" description="Disordered" evidence="10">
    <location>
        <begin position="939"/>
        <end position="960"/>
    </location>
</feature>
<dbReference type="AlphaFoldDB" id="A0A5N4DQT1"/>
<gene>
    <name evidence="12" type="ORF">Cadr_000010850</name>
</gene>
<dbReference type="Gene3D" id="2.10.50.10">
    <property type="entry name" value="Tumor Necrosis Factor Receptor, subunit A, domain 2"/>
    <property type="match status" value="2"/>
</dbReference>
<dbReference type="InterPro" id="IPR039181">
    <property type="entry name" value="Elapor1/2"/>
</dbReference>
<sequence>METNEPSSVNVANVIEHYVHLLPFSCKAGEFLDMKDQSCKPCAEGRYSLGTGIRFDEWDELPHGFASLSTNMEIEDSITESKENCTSSKWVPLGDYISSNTDECTATLMYAVNLKQSGTVNFEYYYPDSSIIFEFFVQNDQCQPNADDSRWMKTTEKGWEFHSVELNRGNNVLYWRTTAFSVWSKVSKPVLVRNIAITGVAYTSECFPCKPGTYADKQGSSFCKLCPANSYSSKGETTCHQCDPDKYSEKGSATCQVRPACTDRDYFFTHTACDAKGKTQLMYKWAQPKVCSEDLEGAVRLPASGGKTRCPPCNPGFFKTNSSACEPCPYGSYSNGSGNPPPAPLPAAHPFSHHSFVRSPTLVGLPTAVATCLCNSSSRQGGCSLPAECGDLMAPPDCSHCPAGTEPAVGFEYKWWNTLPTNMETTVLSGINFEYKGMTGWEVADDHIYTAVGASDNDFMILTLVVPGFRPPQSVMADTENKEMARITFVFETICSVNCELYFMVGVNSRTNTPVETWKGSKGKQSYTYIIEENATMSFTWAFQRTTFHETGRKYTKDVAKIYSINVTNVMHGVASYCRPCALEASDVGSSCTSCPAGYYIDRESGTCRSCPANTILKAHQPYGAQACVPCGPGTKSNKVAAVDLGSLDGPPQRGKKMSVCTDNVTDLRIPEGESGFSKSITAYVCQAVIIPPEVTGYKAGVSSQPVSLADRLIGVTTNMTLDGITSPAELFHPESLGIPDVIFFYRSNDVTQSCSSGRSTTIRVRCSPLKPVPGSLSLPSTCSEGTCDGCNFHFLWESVAACPLCSAADYHAIISSCVAGIQKTTYVWREPKLCSGGISLPEQRVTICKTLDFWLKVGISGGTCTAILLTVLTCYFWKKNQKLEYKYSKLVMNATLKDCDLPAADSCAIMEGEDVEDDLIFTSKKSLFGKIKSFTSKRTPDGFDSVPLKTSSGGPDMDL</sequence>
<keyword evidence="7" id="KW-0472">Membrane</keyword>
<dbReference type="InterPro" id="IPR056609">
    <property type="entry name" value="Elapor1-like_3rd"/>
</dbReference>
<dbReference type="InterPro" id="IPR056610">
    <property type="entry name" value="Elapor1/2_TNFR-like"/>
</dbReference>
<accession>A0A5N4DQT1</accession>
<evidence type="ECO:0000313" key="13">
    <source>
        <dbReference type="Proteomes" id="UP000299084"/>
    </source>
</evidence>
<dbReference type="Pfam" id="PF23087">
    <property type="entry name" value="MRH_ELAPOR1_9th"/>
    <property type="match status" value="1"/>
</dbReference>
<evidence type="ECO:0000256" key="5">
    <source>
        <dbReference type="ARBA" id="ARBA00022729"/>
    </source>
</evidence>
<keyword evidence="8" id="KW-1015">Disulfide bond</keyword>
<proteinExistence type="inferred from homology"/>
<organism evidence="12 13">
    <name type="scientific">Camelus dromedarius</name>
    <name type="common">Dromedary</name>
    <name type="synonym">Arabian camel</name>
    <dbReference type="NCBI Taxonomy" id="9838"/>
    <lineage>
        <taxon>Eukaryota</taxon>
        <taxon>Metazoa</taxon>
        <taxon>Chordata</taxon>
        <taxon>Craniata</taxon>
        <taxon>Vertebrata</taxon>
        <taxon>Euteleostomi</taxon>
        <taxon>Mammalia</taxon>
        <taxon>Eutheria</taxon>
        <taxon>Laurasiatheria</taxon>
        <taxon>Artiodactyla</taxon>
        <taxon>Tylopoda</taxon>
        <taxon>Camelidae</taxon>
        <taxon>Camelus</taxon>
    </lineage>
</organism>
<dbReference type="Gene3D" id="2.70.130.10">
    <property type="entry name" value="Mannose-6-phosphate receptor binding domain"/>
    <property type="match status" value="1"/>
</dbReference>
<dbReference type="InterPro" id="IPR056606">
    <property type="entry name" value="Elapor1/2_C"/>
</dbReference>
<evidence type="ECO:0000256" key="10">
    <source>
        <dbReference type="SAM" id="MobiDB-lite"/>
    </source>
</evidence>
<dbReference type="GO" id="GO:0005802">
    <property type="term" value="C:trans-Golgi network"/>
    <property type="evidence" value="ECO:0007669"/>
    <property type="project" value="TreeGrafter"/>
</dbReference>
<evidence type="ECO:0000256" key="1">
    <source>
        <dbReference type="ARBA" id="ARBA00004251"/>
    </source>
</evidence>
<keyword evidence="5" id="KW-0732">Signal</keyword>
<dbReference type="InterPro" id="IPR056607">
    <property type="entry name" value="Elapor1/2_MRH"/>
</dbReference>
<dbReference type="GO" id="GO:0005764">
    <property type="term" value="C:lysosome"/>
    <property type="evidence" value="ECO:0007669"/>
    <property type="project" value="TreeGrafter"/>
</dbReference>
<evidence type="ECO:0000256" key="4">
    <source>
        <dbReference type="ARBA" id="ARBA00022692"/>
    </source>
</evidence>
<dbReference type="Pfam" id="PF23089">
    <property type="entry name" value="ELAPOR1_C"/>
    <property type="match status" value="1"/>
</dbReference>
<evidence type="ECO:0000256" key="3">
    <source>
        <dbReference type="ARBA" id="ARBA00022475"/>
    </source>
</evidence>